<keyword evidence="4" id="KW-1185">Reference proteome</keyword>
<dbReference type="EMBL" id="OKQR01000006">
    <property type="protein sequence ID" value="SPD94967.1"/>
    <property type="molecule type" value="Genomic_DNA"/>
</dbReference>
<dbReference type="GeneID" id="99673265"/>
<sequence>MSYYTQQLFNGQRERILRVVDSDDATQATAGFIHIFDERRAFDFEYAKELTNGEITQEQFDEEGESVNTFSVNFMPLAHAEEEEIPNELFEEWAGLIGREYALVPNLHMNMYQQSLKPEIEEIDKDLFEERLLELVTRVLGSSVVGFEEKSLTLYPSFLVQEQPEQSEQKGPSTQIILPE</sequence>
<dbReference type="KEGG" id="lsu:A6B45_00595"/>
<proteinExistence type="predicted"/>
<accession>A0A2N9KG75</accession>
<evidence type="ECO:0000313" key="4">
    <source>
        <dbReference type="Proteomes" id="UP000239237"/>
    </source>
</evidence>
<evidence type="ECO:0000313" key="2">
    <source>
        <dbReference type="EMBL" id="SPE09822.1"/>
    </source>
</evidence>
<dbReference type="Proteomes" id="UP000237923">
    <property type="component" value="Unassembled WGS sequence"/>
</dbReference>
<dbReference type="RefSeq" id="WP_072612915.1">
    <property type="nucleotide sequence ID" value="NZ_AP017935.1"/>
</dbReference>
<dbReference type="EMBL" id="OKQU01000005">
    <property type="protein sequence ID" value="SPE09822.1"/>
    <property type="molecule type" value="Genomic_DNA"/>
</dbReference>
<evidence type="ECO:0000313" key="1">
    <source>
        <dbReference type="EMBL" id="SPD94967.1"/>
    </source>
</evidence>
<dbReference type="AlphaFoldDB" id="A0A2N9KG75"/>
<name>A0A2N9KG75_9LACO</name>
<reference evidence="1 4" key="2">
    <citation type="submission" date="2018-02" db="EMBL/GenBank/DDBJ databases">
        <authorList>
            <person name="Rodrigo-Torres L."/>
            <person name="Arahal R. D."/>
            <person name="Lucena T."/>
        </authorList>
    </citation>
    <scope>NUCLEOTIDE SEQUENCE [LARGE SCALE GENOMIC DNA]</scope>
    <source>
        <strain evidence="1 4">CECT 8486</strain>
    </source>
</reference>
<gene>
    <name evidence="1" type="ORF">LES8486_02020</name>
    <name evidence="2" type="ORF">LES9216_02020</name>
</gene>
<protein>
    <submittedName>
        <fullName evidence="2">Uncharacterized protein</fullName>
    </submittedName>
</protein>
<organism evidence="2 3">
    <name type="scientific">Leuconostoc suionicum</name>
    <dbReference type="NCBI Taxonomy" id="1511761"/>
    <lineage>
        <taxon>Bacteria</taxon>
        <taxon>Bacillati</taxon>
        <taxon>Bacillota</taxon>
        <taxon>Bacilli</taxon>
        <taxon>Lactobacillales</taxon>
        <taxon>Lactobacillaceae</taxon>
        <taxon>Leuconostoc</taxon>
    </lineage>
</organism>
<evidence type="ECO:0000313" key="3">
    <source>
        <dbReference type="Proteomes" id="UP000237923"/>
    </source>
</evidence>
<dbReference type="Proteomes" id="UP000239237">
    <property type="component" value="Unassembled WGS sequence"/>
</dbReference>
<reference evidence="2 3" key="1">
    <citation type="submission" date="2018-02" db="EMBL/GenBank/DDBJ databases">
        <authorList>
            <person name="Cohen D.B."/>
            <person name="Kent A.D."/>
        </authorList>
    </citation>
    <scope>NUCLEOTIDE SEQUENCE [LARGE SCALE GENOMIC DNA]</scope>
    <source>
        <strain evidence="2 3">CECT 9216</strain>
    </source>
</reference>